<feature type="transmembrane region" description="Helical" evidence="17">
    <location>
        <begin position="222"/>
        <end position="243"/>
    </location>
</feature>
<evidence type="ECO:0000259" key="18">
    <source>
        <dbReference type="PROSITE" id="PS50089"/>
    </source>
</evidence>
<keyword evidence="13" id="KW-0576">Peroxisome</keyword>
<dbReference type="SUPFAM" id="SSF57850">
    <property type="entry name" value="RING/U-box"/>
    <property type="match status" value="1"/>
</dbReference>
<evidence type="ECO:0000256" key="6">
    <source>
        <dbReference type="ARBA" id="ARBA00022692"/>
    </source>
</evidence>
<accession>A0A068RJG7</accession>
<evidence type="ECO:0000256" key="14">
    <source>
        <dbReference type="PROSITE-ProRule" id="PRU00175"/>
    </source>
</evidence>
<dbReference type="GO" id="GO:0005778">
    <property type="term" value="C:peroxisomal membrane"/>
    <property type="evidence" value="ECO:0007669"/>
    <property type="project" value="UniProtKB-SubCell"/>
</dbReference>
<keyword evidence="11 17" id="KW-1133">Transmembrane helix</keyword>
<dbReference type="PANTHER" id="PTHR11820:SF112">
    <property type="entry name" value="FUMARYLACETOACETATE HYDROLASE FAMILY PROTEIN (AFU_ORTHOLOGUE AFUA_1G02370)-RELATED"/>
    <property type="match status" value="1"/>
</dbReference>
<dbReference type="InterPro" id="IPR001841">
    <property type="entry name" value="Znf_RING"/>
</dbReference>
<dbReference type="PROSITE" id="PS00518">
    <property type="entry name" value="ZF_RING_1"/>
    <property type="match status" value="1"/>
</dbReference>
<dbReference type="GO" id="GO:0008270">
    <property type="term" value="F:zinc ion binding"/>
    <property type="evidence" value="ECO:0007669"/>
    <property type="project" value="UniProtKB-KW"/>
</dbReference>
<dbReference type="Pfam" id="PF01557">
    <property type="entry name" value="FAA_hydrolase"/>
    <property type="match status" value="1"/>
</dbReference>
<evidence type="ECO:0000256" key="17">
    <source>
        <dbReference type="SAM" id="Phobius"/>
    </source>
</evidence>
<evidence type="ECO:0000256" key="16">
    <source>
        <dbReference type="SAM" id="MobiDB-lite"/>
    </source>
</evidence>
<evidence type="ECO:0000256" key="15">
    <source>
        <dbReference type="SAM" id="Coils"/>
    </source>
</evidence>
<dbReference type="InterPro" id="IPR036663">
    <property type="entry name" value="Fumarylacetoacetase_C_sf"/>
</dbReference>
<protein>
    <submittedName>
        <fullName evidence="19">Fumarylacetoacetate hydrolase family protein</fullName>
    </submittedName>
</protein>
<keyword evidence="9" id="KW-0862">Zinc</keyword>
<name>A0A068RJG7_9FUNG</name>
<dbReference type="SUPFAM" id="SSF56529">
    <property type="entry name" value="FAH"/>
    <property type="match status" value="1"/>
</dbReference>
<evidence type="ECO:0000256" key="10">
    <source>
        <dbReference type="ARBA" id="ARBA00022927"/>
    </source>
</evidence>
<dbReference type="FunFam" id="3.90.850.10:FF:000002">
    <property type="entry name" value="2-hydroxyhepta-2,4-diene-1,7-dioate isomerase"/>
    <property type="match status" value="1"/>
</dbReference>
<dbReference type="PANTHER" id="PTHR11820">
    <property type="entry name" value="ACYLPYRUVASE"/>
    <property type="match status" value="1"/>
</dbReference>
<proteinExistence type="inferred from homology"/>
<dbReference type="InterPro" id="IPR013083">
    <property type="entry name" value="Znf_RING/FYVE/PHD"/>
</dbReference>
<keyword evidence="12 17" id="KW-0472">Membrane</keyword>
<dbReference type="OrthoDB" id="411064at2759"/>
<dbReference type="GO" id="GO:0006107">
    <property type="term" value="P:oxaloacetate metabolic process"/>
    <property type="evidence" value="ECO:0007669"/>
    <property type="project" value="UniProtKB-ARBA"/>
</dbReference>
<dbReference type="Proteomes" id="UP000027586">
    <property type="component" value="Unassembled WGS sequence"/>
</dbReference>
<dbReference type="InterPro" id="IPR006845">
    <property type="entry name" value="Pex_N"/>
</dbReference>
<evidence type="ECO:0000256" key="8">
    <source>
        <dbReference type="ARBA" id="ARBA00022771"/>
    </source>
</evidence>
<dbReference type="GO" id="GO:0016567">
    <property type="term" value="P:protein ubiquitination"/>
    <property type="evidence" value="ECO:0007669"/>
    <property type="project" value="UniProtKB-ARBA"/>
</dbReference>
<dbReference type="AlphaFoldDB" id="A0A068RJG7"/>
<keyword evidence="10" id="KW-0653">Protein transport</keyword>
<evidence type="ECO:0000256" key="13">
    <source>
        <dbReference type="ARBA" id="ARBA00023140"/>
    </source>
</evidence>
<dbReference type="GO" id="GO:0050163">
    <property type="term" value="F:oxaloacetate tautomerase activity"/>
    <property type="evidence" value="ECO:0007669"/>
    <property type="project" value="UniProtKB-ARBA"/>
</dbReference>
<evidence type="ECO:0000313" key="20">
    <source>
        <dbReference type="Proteomes" id="UP000027586"/>
    </source>
</evidence>
<dbReference type="GO" id="GO:0016562">
    <property type="term" value="P:protein import into peroxisome matrix, receptor recycling"/>
    <property type="evidence" value="ECO:0007669"/>
    <property type="project" value="UniProtKB-ARBA"/>
</dbReference>
<feature type="region of interest" description="Disordered" evidence="16">
    <location>
        <begin position="1"/>
        <end position="24"/>
    </location>
</feature>
<evidence type="ECO:0000256" key="1">
    <source>
        <dbReference type="ARBA" id="ARBA00004585"/>
    </source>
</evidence>
<dbReference type="Gene3D" id="3.30.40.10">
    <property type="entry name" value="Zinc/RING finger domain, C3HC4 (zinc finger)"/>
    <property type="match status" value="1"/>
</dbReference>
<evidence type="ECO:0000256" key="11">
    <source>
        <dbReference type="ARBA" id="ARBA00022989"/>
    </source>
</evidence>
<comment type="similarity">
    <text evidence="4">Belongs to the FAH family.</text>
</comment>
<dbReference type="PROSITE" id="PS50089">
    <property type="entry name" value="ZF_RING_2"/>
    <property type="match status" value="1"/>
</dbReference>
<evidence type="ECO:0000256" key="7">
    <source>
        <dbReference type="ARBA" id="ARBA00022723"/>
    </source>
</evidence>
<keyword evidence="20" id="KW-1185">Reference proteome</keyword>
<dbReference type="InterPro" id="IPR011234">
    <property type="entry name" value="Fumarylacetoacetase-like_C"/>
</dbReference>
<dbReference type="InterPro" id="IPR017907">
    <property type="entry name" value="Znf_RING_CS"/>
</dbReference>
<evidence type="ECO:0000256" key="3">
    <source>
        <dbReference type="ARBA" id="ARBA00008704"/>
    </source>
</evidence>
<dbReference type="EMBL" id="CBTN010000004">
    <property type="protein sequence ID" value="CDH49797.1"/>
    <property type="molecule type" value="Genomic_DNA"/>
</dbReference>
<dbReference type="Gene3D" id="3.90.850.10">
    <property type="entry name" value="Fumarylacetoacetase-like, C-terminal domain"/>
    <property type="match status" value="1"/>
</dbReference>
<dbReference type="STRING" id="1263082.A0A068RJG7"/>
<evidence type="ECO:0000256" key="4">
    <source>
        <dbReference type="ARBA" id="ARBA00010211"/>
    </source>
</evidence>
<dbReference type="Pfam" id="PF04757">
    <property type="entry name" value="Pex2_Pex12"/>
    <property type="match status" value="1"/>
</dbReference>
<comment type="subcellular location">
    <subcellularLocation>
        <location evidence="1">Peroxisome membrane</location>
        <topology evidence="1">Multi-pass membrane protein</topology>
    </subcellularLocation>
</comment>
<organism evidence="19 20">
    <name type="scientific">Lichtheimia corymbifera JMRC:FSU:9682</name>
    <dbReference type="NCBI Taxonomy" id="1263082"/>
    <lineage>
        <taxon>Eukaryota</taxon>
        <taxon>Fungi</taxon>
        <taxon>Fungi incertae sedis</taxon>
        <taxon>Mucoromycota</taxon>
        <taxon>Mucoromycotina</taxon>
        <taxon>Mucoromycetes</taxon>
        <taxon>Mucorales</taxon>
        <taxon>Lichtheimiaceae</taxon>
        <taxon>Lichtheimia</taxon>
    </lineage>
</organism>
<keyword evidence="15" id="KW-0175">Coiled coil</keyword>
<evidence type="ECO:0000256" key="5">
    <source>
        <dbReference type="ARBA" id="ARBA00022448"/>
    </source>
</evidence>
<keyword evidence="7" id="KW-0479">Metal-binding</keyword>
<dbReference type="VEuPathDB" id="FungiDB:LCOR_01529.1"/>
<keyword evidence="5" id="KW-0813">Transport</keyword>
<reference evidence="19" key="1">
    <citation type="submission" date="2013-08" db="EMBL/GenBank/DDBJ databases">
        <title>Gene expansion shapes genome architecture in the human pathogen Lichtheimia corymbifera: an evolutionary genomics analysis in the ancient terrestrial Mucorales (Mucoromycotina).</title>
        <authorList>
            <person name="Schwartze V.U."/>
            <person name="Winter S."/>
            <person name="Shelest E."/>
            <person name="Marcet-Houben M."/>
            <person name="Horn F."/>
            <person name="Wehner S."/>
            <person name="Hoffmann K."/>
            <person name="Riege K."/>
            <person name="Sammeth M."/>
            <person name="Nowrousian M."/>
            <person name="Valiante V."/>
            <person name="Linde J."/>
            <person name="Jacobsen I.D."/>
            <person name="Marz M."/>
            <person name="Brakhage A.A."/>
            <person name="Gabaldon T."/>
            <person name="Bocker S."/>
            <person name="Voigt K."/>
        </authorList>
    </citation>
    <scope>NUCLEOTIDE SEQUENCE [LARGE SCALE GENOMIC DNA]</scope>
    <source>
        <strain evidence="19">FSU 9682</strain>
    </source>
</reference>
<gene>
    <name evidence="19" type="ORF">LCOR_01529.1</name>
</gene>
<keyword evidence="19" id="KW-0378">Hydrolase</keyword>
<evidence type="ECO:0000256" key="12">
    <source>
        <dbReference type="ARBA" id="ARBA00023136"/>
    </source>
</evidence>
<sequence>MSQNTNTNANNAPMPSTSPPKPAMNLNFPMGAQPDIIRANQKDVYYQTLLQEQMTSVCQQFLGSRIQHQWQKEINTLSDFCYYGLTTLLGTQTLGEEYCDLAQVDRYAQGFPGILRRASLVFAHTLLPYIYVRGVAELKRRRARHARSNNTNNESKAVSRKDQFIQWLQPRLPTLQEIFQKAVQPMHLAIFYFVGAYYSFSKRVTGTRYIFTRQLGPHEQRVGYEVLGVLIVAQLAIQGYLSFKKRMEARRKEQEQQEKLKQEQEAAAAAIAASSTKSADQVVVAEDDFDFMNEFDDEPKDEDQEEKEFSEEEMQFLKCALCLEPRKVTTATPCGHLFCWSCVIEWCQNKPECPLCRSSITNEWTRLIRFEDHQGNIHYGQPILRENEMTMADVTSGNIKAHLIEGDVFGAHRVTSVVVPVKKVSLSTGIRRGVHACGEDHPHSPSDKHKIHDFMQILAPLLPSFYRGIGLNYHRHAQDTKAAIPKNPIVFIKPALTTAGPMDPIVIPTICQDGQVDYEAELAVVIGKACKDVSKEEALDYVAGYTVCNDVSARKWQTQLCGGQWCFGKGFDTFNPLGPMIVSSKLIKDPNNLRLGTKVNGKVLQDYNTSDMIFDVATLVSFLSQGTTLQPGEVIITGTPHGVGVSRNPQVWLQHNDVCEIYIEGIGSLVNPVVFEKKNKL</sequence>
<evidence type="ECO:0000256" key="2">
    <source>
        <dbReference type="ARBA" id="ARBA00004906"/>
    </source>
</evidence>
<dbReference type="CDD" id="cd16527">
    <property type="entry name" value="RING-HC_PEX10"/>
    <property type="match status" value="1"/>
</dbReference>
<keyword evidence="6 17" id="KW-0812">Transmembrane</keyword>
<comment type="pathway">
    <text evidence="2">Protein modification; protein ubiquitination.</text>
</comment>
<dbReference type="SMART" id="SM00184">
    <property type="entry name" value="RING"/>
    <property type="match status" value="1"/>
</dbReference>
<evidence type="ECO:0000313" key="19">
    <source>
        <dbReference type="EMBL" id="CDH49797.1"/>
    </source>
</evidence>
<feature type="compositionally biased region" description="Low complexity" evidence="16">
    <location>
        <begin position="1"/>
        <end position="12"/>
    </location>
</feature>
<dbReference type="Pfam" id="PF13639">
    <property type="entry name" value="zf-RING_2"/>
    <property type="match status" value="1"/>
</dbReference>
<dbReference type="GO" id="GO:0016787">
    <property type="term" value="F:hydrolase activity"/>
    <property type="evidence" value="ECO:0007669"/>
    <property type="project" value="UniProtKB-KW"/>
</dbReference>
<feature type="coiled-coil region" evidence="15">
    <location>
        <begin position="244"/>
        <end position="273"/>
    </location>
</feature>
<comment type="caution">
    <text evidence="19">The sequence shown here is derived from an EMBL/GenBank/DDBJ whole genome shotgun (WGS) entry which is preliminary data.</text>
</comment>
<evidence type="ECO:0000256" key="9">
    <source>
        <dbReference type="ARBA" id="ARBA00022833"/>
    </source>
</evidence>
<keyword evidence="8 14" id="KW-0863">Zinc-finger</keyword>
<comment type="similarity">
    <text evidence="3">Belongs to the pex2/pex10/pex12 family.</text>
</comment>
<feature type="domain" description="RING-type" evidence="18">
    <location>
        <begin position="319"/>
        <end position="357"/>
    </location>
</feature>